<keyword evidence="1" id="KW-1133">Transmembrane helix</keyword>
<feature type="transmembrane region" description="Helical" evidence="1">
    <location>
        <begin position="81"/>
        <end position="98"/>
    </location>
</feature>
<evidence type="ECO:0000313" key="2">
    <source>
        <dbReference type="Proteomes" id="UP000887565"/>
    </source>
</evidence>
<accession>A0A915J594</accession>
<dbReference type="WBParaSite" id="nRc.2.0.1.t20969-RA">
    <property type="protein sequence ID" value="nRc.2.0.1.t20969-RA"/>
    <property type="gene ID" value="nRc.2.0.1.g20969"/>
</dbReference>
<reference evidence="3" key="1">
    <citation type="submission" date="2022-11" db="UniProtKB">
        <authorList>
            <consortium name="WormBaseParasite"/>
        </authorList>
    </citation>
    <scope>IDENTIFICATION</scope>
</reference>
<proteinExistence type="predicted"/>
<dbReference type="AlphaFoldDB" id="A0A915J594"/>
<keyword evidence="1" id="KW-0812">Transmembrane</keyword>
<keyword evidence="1" id="KW-0472">Membrane</keyword>
<organism evidence="2 3">
    <name type="scientific">Romanomermis culicivorax</name>
    <name type="common">Nematode worm</name>
    <dbReference type="NCBI Taxonomy" id="13658"/>
    <lineage>
        <taxon>Eukaryota</taxon>
        <taxon>Metazoa</taxon>
        <taxon>Ecdysozoa</taxon>
        <taxon>Nematoda</taxon>
        <taxon>Enoplea</taxon>
        <taxon>Dorylaimia</taxon>
        <taxon>Mermithida</taxon>
        <taxon>Mermithoidea</taxon>
        <taxon>Mermithidae</taxon>
        <taxon>Romanomermis</taxon>
    </lineage>
</organism>
<keyword evidence="2" id="KW-1185">Reference proteome</keyword>
<evidence type="ECO:0000256" key="1">
    <source>
        <dbReference type="SAM" id="Phobius"/>
    </source>
</evidence>
<dbReference type="Proteomes" id="UP000887565">
    <property type="component" value="Unplaced"/>
</dbReference>
<sequence length="123" mass="13803">MGNGGIQRTHAQLEPTHNIMQIRKTCTVVYDNHETGMLEMIYMLMTNHGRENPANPPIKNTISIMLNAHGASKLAHTKQFIFARPVMYALLVGLVLIYEHFIETAYSIHEHGLGYGGFLCGYS</sequence>
<name>A0A915J594_ROMCU</name>
<protein>
    <submittedName>
        <fullName evidence="3">Uncharacterized protein</fullName>
    </submittedName>
</protein>
<evidence type="ECO:0000313" key="3">
    <source>
        <dbReference type="WBParaSite" id="nRc.2.0.1.t20969-RA"/>
    </source>
</evidence>